<keyword evidence="5" id="KW-0130">Cell adhesion</keyword>
<dbReference type="PROSITE" id="PS51884">
    <property type="entry name" value="CHAPLIN"/>
    <property type="match status" value="1"/>
</dbReference>
<accession>A0ABV9BTS9</accession>
<comment type="caution">
    <text evidence="10">The sequence shown here is derived from an EMBL/GenBank/DDBJ whole genome shotgun (WGS) entry which is preliminary data.</text>
</comment>
<evidence type="ECO:0000256" key="5">
    <source>
        <dbReference type="ARBA" id="ARBA00022889"/>
    </source>
</evidence>
<keyword evidence="4 8" id="KW-0732">Signal</keyword>
<dbReference type="EMBL" id="JBHSFS010000019">
    <property type="protein sequence ID" value="MFC4517303.1"/>
    <property type="molecule type" value="Genomic_DNA"/>
</dbReference>
<gene>
    <name evidence="10" type="ORF">ACFPEN_30870</name>
</gene>
<evidence type="ECO:0000259" key="9">
    <source>
        <dbReference type="PROSITE" id="PS51884"/>
    </source>
</evidence>
<evidence type="ECO:0000256" key="4">
    <source>
        <dbReference type="ARBA" id="ARBA00022729"/>
    </source>
</evidence>
<evidence type="ECO:0000256" key="1">
    <source>
        <dbReference type="ARBA" id="ARBA00004191"/>
    </source>
</evidence>
<reference evidence="11" key="1">
    <citation type="journal article" date="2019" name="Int. J. Syst. Evol. Microbiol.">
        <title>The Global Catalogue of Microorganisms (GCM) 10K type strain sequencing project: providing services to taxonomists for standard genome sequencing and annotation.</title>
        <authorList>
            <consortium name="The Broad Institute Genomics Platform"/>
            <consortium name="The Broad Institute Genome Sequencing Center for Infectious Disease"/>
            <person name="Wu L."/>
            <person name="Ma J."/>
        </authorList>
    </citation>
    <scope>NUCLEOTIDE SEQUENCE [LARGE SCALE GENOMIC DNA]</scope>
    <source>
        <strain evidence="11">CECT 8064</strain>
    </source>
</reference>
<evidence type="ECO:0000256" key="2">
    <source>
        <dbReference type="ARBA" id="ARBA00022512"/>
    </source>
</evidence>
<evidence type="ECO:0000256" key="6">
    <source>
        <dbReference type="ARBA" id="ARBA00023087"/>
    </source>
</evidence>
<sequence length="83" mass="7930">MAGYRNVIIMSGALIALMLGGATAASADTEASLHGGVLNGTQVNVPIAVPINVCGNAIAVLGAPCIQGGGTGQGGAIDEDANP</sequence>
<keyword evidence="2" id="KW-0134">Cell wall</keyword>
<dbReference type="RefSeq" id="WP_417923998.1">
    <property type="nucleotide sequence ID" value="NZ_JBHSFS010000019.1"/>
</dbReference>
<feature type="domain" description="Chaplin" evidence="9">
    <location>
        <begin position="34"/>
        <end position="74"/>
    </location>
</feature>
<evidence type="ECO:0000256" key="7">
    <source>
        <dbReference type="PROSITE-ProRule" id="PRU01232"/>
    </source>
</evidence>
<dbReference type="Proteomes" id="UP001595990">
    <property type="component" value="Unassembled WGS sequence"/>
</dbReference>
<evidence type="ECO:0000313" key="10">
    <source>
        <dbReference type="EMBL" id="MFC4517303.1"/>
    </source>
</evidence>
<evidence type="ECO:0000313" key="11">
    <source>
        <dbReference type="Proteomes" id="UP001595990"/>
    </source>
</evidence>
<organism evidence="10 11">
    <name type="scientific">Streptomyces ehimensis</name>
    <dbReference type="NCBI Taxonomy" id="68195"/>
    <lineage>
        <taxon>Bacteria</taxon>
        <taxon>Bacillati</taxon>
        <taxon>Actinomycetota</taxon>
        <taxon>Actinomycetes</taxon>
        <taxon>Kitasatosporales</taxon>
        <taxon>Streptomycetaceae</taxon>
        <taxon>Streptomyces</taxon>
    </lineage>
</organism>
<name>A0ABV9BTS9_9ACTN</name>
<evidence type="ECO:0000256" key="3">
    <source>
        <dbReference type="ARBA" id="ARBA00022525"/>
    </source>
</evidence>
<feature type="signal peptide" evidence="8">
    <location>
        <begin position="1"/>
        <end position="27"/>
    </location>
</feature>
<keyword evidence="11" id="KW-1185">Reference proteome</keyword>
<comment type="subcellular location">
    <subcellularLocation>
        <location evidence="1">Secreted</location>
        <location evidence="1">Cell wall</location>
    </subcellularLocation>
</comment>
<feature type="chain" id="PRO_5047381814" evidence="8">
    <location>
        <begin position="28"/>
        <end position="83"/>
    </location>
</feature>
<keyword evidence="3" id="KW-0964">Secreted</keyword>
<dbReference type="Pfam" id="PF03777">
    <property type="entry name" value="ChpA-C"/>
    <property type="match status" value="1"/>
</dbReference>
<proteinExistence type="predicted"/>
<protein>
    <submittedName>
        <fullName evidence="10">Chaplin family protein</fullName>
    </submittedName>
</protein>
<evidence type="ECO:0000256" key="8">
    <source>
        <dbReference type="SAM" id="SignalP"/>
    </source>
</evidence>
<dbReference type="InterPro" id="IPR005528">
    <property type="entry name" value="ChpA-H"/>
</dbReference>
<keyword evidence="6 7" id="KW-0034">Amyloid</keyword>